<accession>A0A0M2P0B0</accession>
<dbReference type="Proteomes" id="UP000034455">
    <property type="component" value="Unassembled WGS sequence"/>
</dbReference>
<dbReference type="EMBL" id="LAKJ01000016">
    <property type="protein sequence ID" value="KKI63343.1"/>
    <property type="molecule type" value="Genomic_DNA"/>
</dbReference>
<reference evidence="5 6" key="1">
    <citation type="submission" date="2015-03" db="EMBL/GenBank/DDBJ databases">
        <title>Genome Assembly of Staphylococcus cohnii subsp. cohnii strain G22B2.</title>
        <authorList>
            <person name="Nair G."/>
            <person name="Kaur G."/>
            <person name="Khatri I."/>
            <person name="Singh N.K."/>
            <person name="Sathyabama S."/>
            <person name="Maurya S.K."/>
            <person name="Subramanian S."/>
            <person name="Agrewala J.N."/>
            <person name="Mayilraj S."/>
        </authorList>
    </citation>
    <scope>NUCLEOTIDE SEQUENCE [LARGE SCALE GENOMIC DNA]</scope>
    <source>
        <strain evidence="5 6">G22B2</strain>
    </source>
</reference>
<dbReference type="PATRIC" id="fig|74704.6.peg.913"/>
<comment type="pathway">
    <text evidence="3">Quinol/quinone metabolism; 1,4-dihydroxy-2-naphthoate biosynthesis; 1,4-dihydroxy-2-naphthoate from chorismate: step 3/7.</text>
</comment>
<dbReference type="PANTHER" id="PTHR42916:SF1">
    <property type="entry name" value="PROTEIN PHYLLO, CHLOROPLASTIC"/>
    <property type="match status" value="1"/>
</dbReference>
<dbReference type="Pfam" id="PF00561">
    <property type="entry name" value="Abhydrolase_1"/>
    <property type="match status" value="1"/>
</dbReference>
<comment type="caution">
    <text evidence="5">The sequence shown here is derived from an EMBL/GenBank/DDBJ whole genome shotgun (WGS) entry which is preliminary data.</text>
</comment>
<dbReference type="GeneID" id="58097940"/>
<comment type="subunit">
    <text evidence="3">Monomer.</text>
</comment>
<dbReference type="InterPro" id="IPR022485">
    <property type="entry name" value="SHCHC_synthase_MenH"/>
</dbReference>
<evidence type="ECO:0000313" key="5">
    <source>
        <dbReference type="EMBL" id="KKI63343.1"/>
    </source>
</evidence>
<dbReference type="AlphaFoldDB" id="A0A0M2P0B0"/>
<dbReference type="UniPathway" id="UPA00079"/>
<proteinExistence type="inferred from homology"/>
<evidence type="ECO:0000256" key="2">
    <source>
        <dbReference type="ARBA" id="ARBA00023239"/>
    </source>
</evidence>
<dbReference type="InterPro" id="IPR029058">
    <property type="entry name" value="AB_hydrolase_fold"/>
</dbReference>
<dbReference type="PANTHER" id="PTHR42916">
    <property type="entry name" value="2-SUCCINYL-5-ENOLPYRUVYL-6-HYDROXY-3-CYCLOHEXENE-1-CARBOXYLATE SYNTHASE"/>
    <property type="match status" value="1"/>
</dbReference>
<dbReference type="Gene3D" id="3.40.50.1820">
    <property type="entry name" value="alpha/beta hydrolase"/>
    <property type="match status" value="1"/>
</dbReference>
<organism evidence="5 6">
    <name type="scientific">Staphylococcus cohnii subsp. cohnii</name>
    <dbReference type="NCBI Taxonomy" id="74704"/>
    <lineage>
        <taxon>Bacteria</taxon>
        <taxon>Bacillati</taxon>
        <taxon>Bacillota</taxon>
        <taxon>Bacilli</taxon>
        <taxon>Bacillales</taxon>
        <taxon>Staphylococcaceae</taxon>
        <taxon>Staphylococcus</taxon>
        <taxon>Staphylococcus cohnii species complex</taxon>
    </lineage>
</organism>
<dbReference type="EC" id="4.2.99.20" evidence="3"/>
<keyword evidence="2 3" id="KW-0456">Lyase</keyword>
<dbReference type="GO" id="GO:0070205">
    <property type="term" value="F:2-succinyl-6-hydroxy-2,4-cyclohexadiene-1-carboxylate synthase activity"/>
    <property type="evidence" value="ECO:0007669"/>
    <property type="project" value="UniProtKB-UniRule"/>
</dbReference>
<dbReference type="NCBIfam" id="TIGR03695">
    <property type="entry name" value="menH_SHCHC"/>
    <property type="match status" value="1"/>
</dbReference>
<dbReference type="UniPathway" id="UPA01057">
    <property type="reaction ID" value="UER00900"/>
</dbReference>
<comment type="similarity">
    <text evidence="3">Belongs to the AB hydrolase superfamily. MenH family.</text>
</comment>
<comment type="pathway">
    <text evidence="3">Quinol/quinone metabolism; menaquinone biosynthesis.</text>
</comment>
<feature type="domain" description="AB hydrolase-1" evidence="4">
    <location>
        <begin position="16"/>
        <end position="250"/>
    </location>
</feature>
<dbReference type="RefSeq" id="WP_019469102.1">
    <property type="nucleotide sequence ID" value="NZ_BKAS01000026.1"/>
</dbReference>
<sequence length="269" mass="30893">MLHYKFHQATNNSKDLLVLLHGFISDQSTFDEHIKTFTDEINVLTIDLPGHGLDQSSENHTWDFEFICQSLDDALTSFKSSYRIFLHGYSMGGRIALYYALHGTHHLDGLILESSSPGIADEDDRIERIQIDQARAKVLEIAGLEIFVNDWEKLPLFQSQYSLSTEIKQKIRRMRLQQNPMRLAKALRDYGTGHMPNLWPKIANITVPTCIIVGSLDEKFIKTAYNMCDLIPETRLYEVNGSGHTVHVEEMTEFDKIVLGFIFKEEQND</sequence>
<evidence type="ECO:0000259" key="4">
    <source>
        <dbReference type="Pfam" id="PF00561"/>
    </source>
</evidence>
<evidence type="ECO:0000256" key="3">
    <source>
        <dbReference type="HAMAP-Rule" id="MF_01660"/>
    </source>
</evidence>
<comment type="function">
    <text evidence="3">Catalyzes a proton abstraction reaction that results in 2,5-elimination of pyruvate from 2-succinyl-5-enolpyruvyl-6-hydroxy-3-cyclohexene-1-carboxylate (SEPHCHC) and the formation of 2-succinyl-6-hydroxy-2,4-cyclohexadiene-1-carboxylate (SHCHC).</text>
</comment>
<evidence type="ECO:0000313" key="6">
    <source>
        <dbReference type="Proteomes" id="UP000034455"/>
    </source>
</evidence>
<name>A0A0M2P0B0_STACC</name>
<keyword evidence="1 3" id="KW-0474">Menaquinone biosynthesis</keyword>
<dbReference type="SUPFAM" id="SSF53474">
    <property type="entry name" value="alpha/beta-Hydrolases"/>
    <property type="match status" value="1"/>
</dbReference>
<dbReference type="HAMAP" id="MF_01660">
    <property type="entry name" value="MenH"/>
    <property type="match status" value="1"/>
</dbReference>
<dbReference type="InterPro" id="IPR000073">
    <property type="entry name" value="AB_hydrolase_1"/>
</dbReference>
<dbReference type="GO" id="GO:0009234">
    <property type="term" value="P:menaquinone biosynthetic process"/>
    <property type="evidence" value="ECO:0007669"/>
    <property type="project" value="UniProtKB-UniRule"/>
</dbReference>
<gene>
    <name evidence="3" type="primary">menH</name>
    <name evidence="5" type="ORF">UF66_0892</name>
</gene>
<evidence type="ECO:0000256" key="1">
    <source>
        <dbReference type="ARBA" id="ARBA00022428"/>
    </source>
</evidence>
<protein>
    <recommendedName>
        <fullName evidence="3">Putative 2-succinyl-6-hydroxy-2,4-cyclohexadiene-1-carboxylate synthase</fullName>
        <shortName evidence="3">SHCHC synthase</shortName>
        <ecNumber evidence="3">4.2.99.20</ecNumber>
    </recommendedName>
</protein>
<comment type="catalytic activity">
    <reaction evidence="3">
        <text>5-enolpyruvoyl-6-hydroxy-2-succinyl-cyclohex-3-ene-1-carboxylate = (1R,6R)-6-hydroxy-2-succinyl-cyclohexa-2,4-diene-1-carboxylate + pyruvate</text>
        <dbReference type="Rhea" id="RHEA:25597"/>
        <dbReference type="ChEBI" id="CHEBI:15361"/>
        <dbReference type="ChEBI" id="CHEBI:58689"/>
        <dbReference type="ChEBI" id="CHEBI:58818"/>
        <dbReference type="EC" id="4.2.99.20"/>
    </reaction>
</comment>